<evidence type="ECO:0000256" key="4">
    <source>
        <dbReference type="ARBA" id="ARBA00022553"/>
    </source>
</evidence>
<dbReference type="Gene3D" id="3.40.366.10">
    <property type="entry name" value="Malonyl-Coenzyme A Acyl Carrier Protein, domain 2"/>
    <property type="match status" value="1"/>
</dbReference>
<evidence type="ECO:0000259" key="10">
    <source>
        <dbReference type="PROSITE" id="PS50075"/>
    </source>
</evidence>
<keyword evidence="4" id="KW-0597">Phosphoprotein</keyword>
<dbReference type="InterPro" id="IPR001227">
    <property type="entry name" value="Ac_transferase_dom_sf"/>
</dbReference>
<dbReference type="STRING" id="1943.AQJ64_39940"/>
<sequence length="1044" mass="108358">MIGMAGSFPGAPDLDRFWAIVRAGQRTVRTVPAPESGARADAPDAVRAGGVLDGAELFDAAFFGYSPREAELLDPQQRVFLECAWTALEGAGYGSAVGRPVTGVYAGASLSTYLIRHLLPNPGLAGLREEQLLGNITDTLATRAAYHLDLSGPAVSVQSACSTSLVAIHLACQALLAGDCEVAVAGGASVRLPQLSVHDGRGNGILSPDGGCLPFDARSAGTVSGNGVGAVVLKPLAAALADGDRVHAVVKATAVNNDGRRKVGFTAPSVQGQSAVLRTARDLAGVDPADIGYLEAHGTATPLGDPIEFAALAEAFAGRDPARDGRCALGSVKALIGHLDAAAGITGFLKVVLALKNAVVPPSPYFGEPNPGIDLAGSPFEVPTAERAWARPRGGRRLGAVSSFGMGGTNAHVILQEAPDPAPAAPPSRQRHLLVLSARTPSALETARERLRAHLLTEPGPGSAALADTAATLQLGRTAFPHRMALIADSAADAAAALAPGSPQAMAAQVGTGRRDLVFMFSGQGAQHVGMGAELYRTEPVYRDAFDTCADLLRPTLGRDLRDLVLGDVAAERPPGAAKDAAVAEPLRRTECAQPALFAVEYALARLWESWGIRPAAMIGHSVGEYVAACLAGTMPLEDALRLVALRGRLMQSLPPGRMLSVALPVEEAERFAGGDVAVAASNAPSLTVLSGPAEALDAIERTLAAQGVAVRPLHTSHAFHSPAMEPILEDFRALVAAVPLAAPALPFVSNLSGTWITAEEATSPDYWVRHLRGRVRFHEGLATLAETGPLALIEVGPGTALATLARQNPEMSGNLVIGSLPAPGRPVPADRSVTEALARLWLAGTEPDWTGYWRHDPRGRAELPTYPFERGRYWIDPPADEALIGLIPAEGGPPADSPPLAEADPAAAGRGAAANEDATNGTAHDAGALAAYPRRLATAYVAPRDEREEAVAAVWSDLLGIAEIGVHDDFFELGGHSLLATRVVARLLDVLGVELPLSALMEASTVAALCEYADDELMRAYLGSQSASAATDPLPEPRKEGVR</sequence>
<dbReference type="InterPro" id="IPR014030">
    <property type="entry name" value="Ketoacyl_synth_N"/>
</dbReference>
<dbReference type="SMART" id="SM00825">
    <property type="entry name" value="PKS_KS"/>
    <property type="match status" value="1"/>
</dbReference>
<dbReference type="CDD" id="cd00833">
    <property type="entry name" value="PKS"/>
    <property type="match status" value="1"/>
</dbReference>
<dbReference type="Pfam" id="PF22621">
    <property type="entry name" value="CurL-like_PKS_C"/>
    <property type="match status" value="1"/>
</dbReference>
<dbReference type="InterPro" id="IPR020806">
    <property type="entry name" value="PKS_PP-bd"/>
</dbReference>
<organism evidence="12 13">
    <name type="scientific">Streptomyces griseoruber</name>
    <dbReference type="NCBI Taxonomy" id="1943"/>
    <lineage>
        <taxon>Bacteria</taxon>
        <taxon>Bacillati</taxon>
        <taxon>Actinomycetota</taxon>
        <taxon>Actinomycetes</taxon>
        <taxon>Kitasatosporales</taxon>
        <taxon>Streptomycetaceae</taxon>
        <taxon>Streptomyces</taxon>
    </lineage>
</organism>
<dbReference type="InterPro" id="IPR029058">
    <property type="entry name" value="AB_hydrolase_fold"/>
</dbReference>
<dbReference type="PROSITE" id="PS52004">
    <property type="entry name" value="KS3_2"/>
    <property type="match status" value="1"/>
</dbReference>
<dbReference type="InterPro" id="IPR016036">
    <property type="entry name" value="Malonyl_transacylase_ACP-bd"/>
</dbReference>
<comment type="similarity">
    <text evidence="2">Belongs to the ATP-dependent AMP-binding enzyme family.</text>
</comment>
<evidence type="ECO:0000313" key="13">
    <source>
        <dbReference type="Proteomes" id="UP000052982"/>
    </source>
</evidence>
<name>A0A124I152_9ACTN</name>
<dbReference type="GO" id="GO:0044550">
    <property type="term" value="P:secondary metabolite biosynthetic process"/>
    <property type="evidence" value="ECO:0007669"/>
    <property type="project" value="UniProtKB-ARBA"/>
</dbReference>
<dbReference type="PROSITE" id="PS00012">
    <property type="entry name" value="PHOSPHOPANTETHEINE"/>
    <property type="match status" value="1"/>
</dbReference>
<feature type="domain" description="Ketosynthase family 3 (KS3)" evidence="11">
    <location>
        <begin position="1"/>
        <end position="417"/>
    </location>
</feature>
<dbReference type="PROSITE" id="PS50075">
    <property type="entry name" value="CARRIER"/>
    <property type="match status" value="1"/>
</dbReference>
<evidence type="ECO:0000256" key="3">
    <source>
        <dbReference type="ARBA" id="ARBA00022450"/>
    </source>
</evidence>
<dbReference type="Pfam" id="PF00698">
    <property type="entry name" value="Acyl_transf_1"/>
    <property type="match status" value="1"/>
</dbReference>
<feature type="region of interest" description="Disordered" evidence="9">
    <location>
        <begin position="890"/>
        <end position="926"/>
    </location>
</feature>
<reference evidence="12 13" key="1">
    <citation type="submission" date="2015-10" db="EMBL/GenBank/DDBJ databases">
        <title>Draft genome sequence of Streptomyces griseoruber DSM 40281, type strain for the species Streptomyces griseoruber.</title>
        <authorList>
            <person name="Ruckert C."/>
            <person name="Winkler A."/>
            <person name="Kalinowski J."/>
            <person name="Kampfer P."/>
            <person name="Glaeser S."/>
        </authorList>
    </citation>
    <scope>NUCLEOTIDE SEQUENCE [LARGE SCALE GENOMIC DNA]</scope>
    <source>
        <strain evidence="12 13">DSM 40281</strain>
    </source>
</reference>
<protein>
    <submittedName>
        <fullName evidence="12">Uncharacterized protein</fullName>
    </submittedName>
</protein>
<dbReference type="GO" id="GO:0004312">
    <property type="term" value="F:fatty acid synthase activity"/>
    <property type="evidence" value="ECO:0007669"/>
    <property type="project" value="TreeGrafter"/>
</dbReference>
<evidence type="ECO:0000256" key="1">
    <source>
        <dbReference type="ARBA" id="ARBA00001957"/>
    </source>
</evidence>
<dbReference type="Proteomes" id="UP000052982">
    <property type="component" value="Unassembled WGS sequence"/>
</dbReference>
<dbReference type="InterPro" id="IPR006162">
    <property type="entry name" value="Ppantetheine_attach_site"/>
</dbReference>
<dbReference type="InterPro" id="IPR016035">
    <property type="entry name" value="Acyl_Trfase/lysoPLipase"/>
</dbReference>
<dbReference type="SUPFAM" id="SSF47336">
    <property type="entry name" value="ACP-like"/>
    <property type="match status" value="1"/>
</dbReference>
<dbReference type="InterPro" id="IPR020841">
    <property type="entry name" value="PKS_Beta-ketoAc_synthase_dom"/>
</dbReference>
<dbReference type="Pfam" id="PF00550">
    <property type="entry name" value="PP-binding"/>
    <property type="match status" value="1"/>
</dbReference>
<dbReference type="InterPro" id="IPR050091">
    <property type="entry name" value="PKS_NRPS_Biosynth_Enz"/>
</dbReference>
<keyword evidence="3" id="KW-0596">Phosphopantetheine</keyword>
<dbReference type="InterPro" id="IPR009081">
    <property type="entry name" value="PP-bd_ACP"/>
</dbReference>
<dbReference type="SUPFAM" id="SSF53901">
    <property type="entry name" value="Thiolase-like"/>
    <property type="match status" value="1"/>
</dbReference>
<dbReference type="PANTHER" id="PTHR43775">
    <property type="entry name" value="FATTY ACID SYNTHASE"/>
    <property type="match status" value="1"/>
</dbReference>
<evidence type="ECO:0000256" key="6">
    <source>
        <dbReference type="ARBA" id="ARBA00023194"/>
    </source>
</evidence>
<proteinExistence type="inferred from homology"/>
<evidence type="ECO:0000313" key="12">
    <source>
        <dbReference type="EMBL" id="KUN76064.1"/>
    </source>
</evidence>
<dbReference type="SMART" id="SM00823">
    <property type="entry name" value="PKS_PP"/>
    <property type="match status" value="1"/>
</dbReference>
<keyword evidence="6" id="KW-0045">Antibiotic biosynthesis</keyword>
<dbReference type="Gene3D" id="3.40.47.10">
    <property type="match status" value="1"/>
</dbReference>
<accession>A0A124I152</accession>
<dbReference type="GO" id="GO:0031177">
    <property type="term" value="F:phosphopantetheine binding"/>
    <property type="evidence" value="ECO:0007669"/>
    <property type="project" value="InterPro"/>
</dbReference>
<dbReference type="AlphaFoldDB" id="A0A124I152"/>
<dbReference type="SMART" id="SM00827">
    <property type="entry name" value="PKS_AT"/>
    <property type="match status" value="1"/>
</dbReference>
<dbReference type="GO" id="GO:0006633">
    <property type="term" value="P:fatty acid biosynthetic process"/>
    <property type="evidence" value="ECO:0007669"/>
    <property type="project" value="InterPro"/>
</dbReference>
<comment type="cofactor">
    <cofactor evidence="1">
        <name>pantetheine 4'-phosphate</name>
        <dbReference type="ChEBI" id="CHEBI:47942"/>
    </cofactor>
</comment>
<feature type="compositionally biased region" description="Low complexity" evidence="9">
    <location>
        <begin position="899"/>
        <end position="919"/>
    </location>
</feature>
<evidence type="ECO:0000256" key="5">
    <source>
        <dbReference type="ARBA" id="ARBA00022679"/>
    </source>
</evidence>
<evidence type="ECO:0000256" key="7">
    <source>
        <dbReference type="ARBA" id="ARBA00023268"/>
    </source>
</evidence>
<dbReference type="InterPro" id="IPR016039">
    <property type="entry name" value="Thiolase-like"/>
</dbReference>
<evidence type="ECO:0000256" key="9">
    <source>
        <dbReference type="SAM" id="MobiDB-lite"/>
    </source>
</evidence>
<evidence type="ECO:0000259" key="11">
    <source>
        <dbReference type="PROSITE" id="PS52004"/>
    </source>
</evidence>
<feature type="domain" description="Carrier" evidence="10">
    <location>
        <begin position="943"/>
        <end position="1018"/>
    </location>
</feature>
<dbReference type="Gene3D" id="3.40.50.1820">
    <property type="entry name" value="alpha/beta hydrolase"/>
    <property type="match status" value="1"/>
</dbReference>
<dbReference type="GO" id="GO:0017000">
    <property type="term" value="P:antibiotic biosynthetic process"/>
    <property type="evidence" value="ECO:0007669"/>
    <property type="project" value="UniProtKB-KW"/>
</dbReference>
<keyword evidence="7" id="KW-0511">Multifunctional enzyme</keyword>
<dbReference type="EMBL" id="LMWW01000070">
    <property type="protein sequence ID" value="KUN76064.1"/>
    <property type="molecule type" value="Genomic_DNA"/>
</dbReference>
<dbReference type="InterPro" id="IPR018201">
    <property type="entry name" value="Ketoacyl_synth_AS"/>
</dbReference>
<keyword evidence="5" id="KW-0808">Transferase</keyword>
<dbReference type="InterPro" id="IPR014031">
    <property type="entry name" value="Ketoacyl_synth_C"/>
</dbReference>
<dbReference type="Pfam" id="PF02801">
    <property type="entry name" value="Ketoacyl-synt_C"/>
    <property type="match status" value="1"/>
</dbReference>
<dbReference type="GO" id="GO:0004315">
    <property type="term" value="F:3-oxoacyl-[acyl-carrier-protein] synthase activity"/>
    <property type="evidence" value="ECO:0007669"/>
    <property type="project" value="InterPro"/>
</dbReference>
<dbReference type="InterPro" id="IPR036736">
    <property type="entry name" value="ACP-like_sf"/>
</dbReference>
<dbReference type="PROSITE" id="PS00606">
    <property type="entry name" value="KS3_1"/>
    <property type="match status" value="1"/>
</dbReference>
<evidence type="ECO:0000256" key="8">
    <source>
        <dbReference type="ARBA" id="ARBA00023315"/>
    </source>
</evidence>
<dbReference type="PANTHER" id="PTHR43775:SF51">
    <property type="entry name" value="INACTIVE PHENOLPHTHIOCEROL SYNTHESIS POLYKETIDE SYNTHASE TYPE I PKS1-RELATED"/>
    <property type="match status" value="1"/>
</dbReference>
<dbReference type="Pfam" id="PF00109">
    <property type="entry name" value="ketoacyl-synt"/>
    <property type="match status" value="1"/>
</dbReference>
<evidence type="ECO:0000256" key="2">
    <source>
        <dbReference type="ARBA" id="ARBA00006432"/>
    </source>
</evidence>
<comment type="caution">
    <text evidence="12">The sequence shown here is derived from an EMBL/GenBank/DDBJ whole genome shotgun (WGS) entry which is preliminary data.</text>
</comment>
<keyword evidence="8" id="KW-0012">Acyltransferase</keyword>
<dbReference type="SUPFAM" id="SSF52151">
    <property type="entry name" value="FabD/lysophospholipase-like"/>
    <property type="match status" value="1"/>
</dbReference>
<dbReference type="Gene3D" id="3.30.70.250">
    <property type="entry name" value="Malonyl-CoA ACP transacylase, ACP-binding"/>
    <property type="match status" value="1"/>
</dbReference>
<dbReference type="InterPro" id="IPR014043">
    <property type="entry name" value="Acyl_transferase_dom"/>
</dbReference>
<gene>
    <name evidence="12" type="ORF">AQJ64_39940</name>
</gene>
<dbReference type="Gene3D" id="3.30.70.3290">
    <property type="match status" value="1"/>
</dbReference>
<keyword evidence="13" id="KW-1185">Reference proteome</keyword>
<dbReference type="SUPFAM" id="SSF55048">
    <property type="entry name" value="Probable ACP-binding domain of malonyl-CoA ACP transacylase"/>
    <property type="match status" value="1"/>
</dbReference>
<dbReference type="FunFam" id="1.10.1200.10:FF:000016">
    <property type="entry name" value="Non-ribosomal peptide synthase"/>
    <property type="match status" value="1"/>
</dbReference>